<evidence type="ECO:0000256" key="4">
    <source>
        <dbReference type="ARBA" id="ARBA00023014"/>
    </source>
</evidence>
<keyword evidence="8" id="KW-0223">Dioxygenase</keyword>
<keyword evidence="9" id="KW-1185">Reference proteome</keyword>
<keyword evidence="2" id="KW-0479">Metal-binding</keyword>
<proteinExistence type="inferred from homology"/>
<dbReference type="PANTHER" id="PTHR21496">
    <property type="entry name" value="FERREDOXIN-RELATED"/>
    <property type="match status" value="1"/>
</dbReference>
<dbReference type="Pfam" id="PF00355">
    <property type="entry name" value="Rieske"/>
    <property type="match status" value="1"/>
</dbReference>
<dbReference type="GO" id="GO:0046872">
    <property type="term" value="F:metal ion binding"/>
    <property type="evidence" value="ECO:0007669"/>
    <property type="project" value="UniProtKB-KW"/>
</dbReference>
<evidence type="ECO:0000256" key="3">
    <source>
        <dbReference type="ARBA" id="ARBA00023004"/>
    </source>
</evidence>
<dbReference type="GO" id="GO:0051537">
    <property type="term" value="F:2 iron, 2 sulfur cluster binding"/>
    <property type="evidence" value="ECO:0007669"/>
    <property type="project" value="UniProtKB-KW"/>
</dbReference>
<keyword evidence="8" id="KW-0560">Oxidoreductase</keyword>
<reference evidence="8 9" key="1">
    <citation type="submission" date="2019-03" db="EMBL/GenBank/DDBJ databases">
        <title>Genomic Encyclopedia of Type Strains, Phase IV (KMG-IV): sequencing the most valuable type-strain genomes for metagenomic binning, comparative biology and taxonomic classification.</title>
        <authorList>
            <person name="Goeker M."/>
        </authorList>
    </citation>
    <scope>NUCLEOTIDE SEQUENCE [LARGE SCALE GENOMIC DNA]</scope>
    <source>
        <strain evidence="8 9">DSM 25903</strain>
    </source>
</reference>
<evidence type="ECO:0000313" key="8">
    <source>
        <dbReference type="EMBL" id="TDR94601.1"/>
    </source>
</evidence>
<dbReference type="SUPFAM" id="SSF50022">
    <property type="entry name" value="ISP domain"/>
    <property type="match status" value="1"/>
</dbReference>
<dbReference type="RefSeq" id="WP_133769476.1">
    <property type="nucleotide sequence ID" value="NZ_SNZR01000011.1"/>
</dbReference>
<comment type="cofactor">
    <cofactor evidence="5">
        <name>[2Fe-2S] cluster</name>
        <dbReference type="ChEBI" id="CHEBI:190135"/>
    </cofactor>
</comment>
<evidence type="ECO:0000256" key="6">
    <source>
        <dbReference type="ARBA" id="ARBA00038001"/>
    </source>
</evidence>
<organism evidence="8 9">
    <name type="scientific">Enterovirga rhinocerotis</name>
    <dbReference type="NCBI Taxonomy" id="1339210"/>
    <lineage>
        <taxon>Bacteria</taxon>
        <taxon>Pseudomonadati</taxon>
        <taxon>Pseudomonadota</taxon>
        <taxon>Alphaproteobacteria</taxon>
        <taxon>Hyphomicrobiales</taxon>
        <taxon>Methylobacteriaceae</taxon>
        <taxon>Enterovirga</taxon>
    </lineage>
</organism>
<keyword evidence="4" id="KW-0411">Iron-sulfur</keyword>
<dbReference type="InterPro" id="IPR036922">
    <property type="entry name" value="Rieske_2Fe-2S_sf"/>
</dbReference>
<evidence type="ECO:0000259" key="7">
    <source>
        <dbReference type="PROSITE" id="PS51296"/>
    </source>
</evidence>
<dbReference type="AlphaFoldDB" id="A0A4R7C8B3"/>
<protein>
    <submittedName>
        <fullName evidence="8">3-phenylpropionate/trans-cinnamate dioxygenase ferredoxin subunit/naphthalene 1,2-dioxygenase system ferredoxin subunit</fullName>
    </submittedName>
</protein>
<dbReference type="Proteomes" id="UP000295122">
    <property type="component" value="Unassembled WGS sequence"/>
</dbReference>
<dbReference type="OrthoDB" id="9800167at2"/>
<keyword evidence="1" id="KW-0001">2Fe-2S</keyword>
<feature type="domain" description="Rieske" evidence="7">
    <location>
        <begin position="4"/>
        <end position="99"/>
    </location>
</feature>
<comment type="similarity">
    <text evidence="6">Belongs to the bacterial ring-hydroxylating dioxygenase ferredoxin component family.</text>
</comment>
<dbReference type="PANTHER" id="PTHR21496:SF0">
    <property type="entry name" value="RIESKE DOMAIN-CONTAINING PROTEIN"/>
    <property type="match status" value="1"/>
</dbReference>
<keyword evidence="3" id="KW-0408">Iron</keyword>
<comment type="caution">
    <text evidence="8">The sequence shown here is derived from an EMBL/GenBank/DDBJ whole genome shotgun (WGS) entry which is preliminary data.</text>
</comment>
<dbReference type="EMBL" id="SNZR01000011">
    <property type="protein sequence ID" value="TDR94601.1"/>
    <property type="molecule type" value="Genomic_DNA"/>
</dbReference>
<sequence length="105" mass="11643">MPWHHIADITDLAEKPVIGRECAGRWIAVYRLDDGYFATQDLCTHSFARLSNGEIVDGHIECPAHFGLFDIRTGKAAGSPVSCDLDTYPIRVVEDRIEVEIEGAT</sequence>
<dbReference type="InterPro" id="IPR017941">
    <property type="entry name" value="Rieske_2Fe-2S"/>
</dbReference>
<name>A0A4R7C8B3_9HYPH</name>
<gene>
    <name evidence="8" type="ORF">EV668_1889</name>
</gene>
<dbReference type="GO" id="GO:0051213">
    <property type="term" value="F:dioxygenase activity"/>
    <property type="evidence" value="ECO:0007669"/>
    <property type="project" value="UniProtKB-KW"/>
</dbReference>
<evidence type="ECO:0000256" key="5">
    <source>
        <dbReference type="ARBA" id="ARBA00034078"/>
    </source>
</evidence>
<dbReference type="PROSITE" id="PS51296">
    <property type="entry name" value="RIESKE"/>
    <property type="match status" value="1"/>
</dbReference>
<dbReference type="CDD" id="cd03528">
    <property type="entry name" value="Rieske_RO_ferredoxin"/>
    <property type="match status" value="1"/>
</dbReference>
<dbReference type="Gene3D" id="2.102.10.10">
    <property type="entry name" value="Rieske [2Fe-2S] iron-sulphur domain"/>
    <property type="match status" value="1"/>
</dbReference>
<accession>A0A4R7C8B3</accession>
<evidence type="ECO:0000256" key="1">
    <source>
        <dbReference type="ARBA" id="ARBA00022714"/>
    </source>
</evidence>
<evidence type="ECO:0000256" key="2">
    <source>
        <dbReference type="ARBA" id="ARBA00022723"/>
    </source>
</evidence>
<evidence type="ECO:0000313" key="9">
    <source>
        <dbReference type="Proteomes" id="UP000295122"/>
    </source>
</evidence>